<dbReference type="PANTHER" id="PTHR43350:SF17">
    <property type="entry name" value="NAD-DEPENDENT ALCOHOL DEHYDROGENASE"/>
    <property type="match status" value="1"/>
</dbReference>
<comment type="cofactor">
    <cofactor evidence="1 6">
        <name>Zn(2+)</name>
        <dbReference type="ChEBI" id="CHEBI:29105"/>
    </cofactor>
</comment>
<dbReference type="GO" id="GO:0016491">
    <property type="term" value="F:oxidoreductase activity"/>
    <property type="evidence" value="ECO:0007669"/>
    <property type="project" value="UniProtKB-KW"/>
</dbReference>
<reference evidence="8" key="1">
    <citation type="submission" date="2024-05" db="EMBL/GenBank/DDBJ databases">
        <title>Herbiconiux sp. A18JL235.</title>
        <authorList>
            <person name="Zhang G."/>
        </authorList>
    </citation>
    <scope>NUCLEOTIDE SEQUENCE</scope>
    <source>
        <strain evidence="8">A18JL235</strain>
    </source>
</reference>
<dbReference type="InterPro" id="IPR013149">
    <property type="entry name" value="ADH-like_C"/>
</dbReference>
<evidence type="ECO:0000256" key="6">
    <source>
        <dbReference type="RuleBase" id="RU361277"/>
    </source>
</evidence>
<dbReference type="InterPro" id="IPR020843">
    <property type="entry name" value="ER"/>
</dbReference>
<evidence type="ECO:0000256" key="2">
    <source>
        <dbReference type="ARBA" id="ARBA00008072"/>
    </source>
</evidence>
<dbReference type="PROSITE" id="PS00059">
    <property type="entry name" value="ADH_ZINC"/>
    <property type="match status" value="1"/>
</dbReference>
<comment type="similarity">
    <text evidence="2 6">Belongs to the zinc-containing alcohol dehydrogenase family.</text>
</comment>
<dbReference type="Gene3D" id="3.90.180.10">
    <property type="entry name" value="Medium-chain alcohol dehydrogenases, catalytic domain"/>
    <property type="match status" value="1"/>
</dbReference>
<dbReference type="InterPro" id="IPR002328">
    <property type="entry name" value="ADH_Zn_CS"/>
</dbReference>
<name>A0AB39BFL7_9MICO</name>
<dbReference type="Gene3D" id="3.40.50.720">
    <property type="entry name" value="NAD(P)-binding Rossmann-like Domain"/>
    <property type="match status" value="1"/>
</dbReference>
<dbReference type="EMBL" id="CP162511">
    <property type="protein sequence ID" value="XDI05290.1"/>
    <property type="molecule type" value="Genomic_DNA"/>
</dbReference>
<accession>A0AB39BFL7</accession>
<keyword evidence="3 6" id="KW-0479">Metal-binding</keyword>
<dbReference type="InterPro" id="IPR013154">
    <property type="entry name" value="ADH-like_N"/>
</dbReference>
<evidence type="ECO:0000313" key="8">
    <source>
        <dbReference type="EMBL" id="XDI05290.1"/>
    </source>
</evidence>
<evidence type="ECO:0000256" key="5">
    <source>
        <dbReference type="ARBA" id="ARBA00023002"/>
    </source>
</evidence>
<keyword evidence="5" id="KW-0560">Oxidoreductase</keyword>
<dbReference type="InterPro" id="IPR011032">
    <property type="entry name" value="GroES-like_sf"/>
</dbReference>
<dbReference type="SUPFAM" id="SSF51735">
    <property type="entry name" value="NAD(P)-binding Rossmann-fold domains"/>
    <property type="match status" value="1"/>
</dbReference>
<feature type="domain" description="Enoyl reductase (ER)" evidence="7">
    <location>
        <begin position="12"/>
        <end position="351"/>
    </location>
</feature>
<dbReference type="SMART" id="SM00829">
    <property type="entry name" value="PKS_ER"/>
    <property type="match status" value="1"/>
</dbReference>
<evidence type="ECO:0000259" key="7">
    <source>
        <dbReference type="SMART" id="SM00829"/>
    </source>
</evidence>
<dbReference type="Pfam" id="PF00107">
    <property type="entry name" value="ADH_zinc_N"/>
    <property type="match status" value="1"/>
</dbReference>
<organism evidence="8">
    <name type="scientific">Herbiconiux sp. A18JL235</name>
    <dbReference type="NCBI Taxonomy" id="3152363"/>
    <lineage>
        <taxon>Bacteria</taxon>
        <taxon>Bacillati</taxon>
        <taxon>Actinomycetota</taxon>
        <taxon>Actinomycetes</taxon>
        <taxon>Micrococcales</taxon>
        <taxon>Microbacteriaceae</taxon>
        <taxon>Herbiconiux</taxon>
    </lineage>
</organism>
<sequence length="355" mass="35555">MVNATIAVHDPGAERIRLVEVDLAAPGPFEVMVALEASGVCRSQLTEMARHTAGAPLPLGHEGIGVVEAVGPSVTTVSPGDRVIVTWVPAAGPGMRDALPTSLELPDGTRTAPVRCFTWATRTVVDELYAVPLAADDTDPSLALLGCAVMTGAESVATAARTRLGESVVVIGAGGVGLAAISAAAAAGAGEVVAVDVDREKLEFAAGFGANRLVDARSGDPVEQVHAALAGSPSGADVVIDCVGAPATIVQALAMAKAGVLGERPGGRVVVAGLAGGEVAVDARELVMTQKSLIGTLAGGAAQADILRHLAATRAGRLQVARSVTDTATLGELADSVDRLRVGDILGRAIVTMSA</sequence>
<dbReference type="AlphaFoldDB" id="A0AB39BFL7"/>
<dbReference type="RefSeq" id="WP_368497674.1">
    <property type="nucleotide sequence ID" value="NZ_CP162511.1"/>
</dbReference>
<gene>
    <name evidence="8" type="ORF">ABFY20_18525</name>
</gene>
<dbReference type="InterPro" id="IPR036291">
    <property type="entry name" value="NAD(P)-bd_dom_sf"/>
</dbReference>
<evidence type="ECO:0000256" key="1">
    <source>
        <dbReference type="ARBA" id="ARBA00001947"/>
    </source>
</evidence>
<dbReference type="Pfam" id="PF08240">
    <property type="entry name" value="ADH_N"/>
    <property type="match status" value="1"/>
</dbReference>
<evidence type="ECO:0000256" key="4">
    <source>
        <dbReference type="ARBA" id="ARBA00022833"/>
    </source>
</evidence>
<proteinExistence type="inferred from homology"/>
<keyword evidence="4 6" id="KW-0862">Zinc</keyword>
<evidence type="ECO:0000256" key="3">
    <source>
        <dbReference type="ARBA" id="ARBA00022723"/>
    </source>
</evidence>
<dbReference type="GO" id="GO:0008270">
    <property type="term" value="F:zinc ion binding"/>
    <property type="evidence" value="ECO:0007669"/>
    <property type="project" value="InterPro"/>
</dbReference>
<dbReference type="SUPFAM" id="SSF50129">
    <property type="entry name" value="GroES-like"/>
    <property type="match status" value="1"/>
</dbReference>
<protein>
    <submittedName>
        <fullName evidence="8">Zinc-binding dehydrogenase</fullName>
    </submittedName>
</protein>
<dbReference type="PANTHER" id="PTHR43350">
    <property type="entry name" value="NAD-DEPENDENT ALCOHOL DEHYDROGENASE"/>
    <property type="match status" value="1"/>
</dbReference>